<dbReference type="GeneTree" id="ENSGT00950000183140"/>
<dbReference type="OMA" id="CAQPGEH"/>
<reference evidence="2" key="2">
    <citation type="submission" date="2025-08" db="UniProtKB">
        <authorList>
            <consortium name="Ensembl"/>
        </authorList>
    </citation>
    <scope>IDENTIFICATION</scope>
</reference>
<accession>A0A2I3LFY2</accession>
<dbReference type="Proteomes" id="UP000028761">
    <property type="component" value="Chromosome 7"/>
</dbReference>
<dbReference type="Bgee" id="ENSPANG00000032887">
    <property type="expression patterns" value="Expressed in postnatal subventricular zone and 10 other cell types or tissues"/>
</dbReference>
<proteinExistence type="predicted"/>
<dbReference type="AlphaFoldDB" id="A0A2I3LFY2"/>
<name>A0A2I3LFY2_PAPAN</name>
<evidence type="ECO:0000256" key="1">
    <source>
        <dbReference type="SAM" id="MobiDB-lite"/>
    </source>
</evidence>
<protein>
    <submittedName>
        <fullName evidence="2">Uncharacterized protein</fullName>
    </submittedName>
</protein>
<feature type="region of interest" description="Disordered" evidence="1">
    <location>
        <begin position="96"/>
        <end position="122"/>
    </location>
</feature>
<feature type="region of interest" description="Disordered" evidence="1">
    <location>
        <begin position="1"/>
        <end position="27"/>
    </location>
</feature>
<sequence>MGREMKKIGTPRPFRIEDPNQQPTWHDQPEMESHYFAQAGLELLGSSNPPASASQSAGITDVSHCAQPREHDLNHTVSQVKDSTFLRNLESDRPEFKSCLPPHFTEPSVSLSTSEGYEDAMG</sequence>
<reference evidence="2 3" key="1">
    <citation type="submission" date="2012-03" db="EMBL/GenBank/DDBJ databases">
        <title>Whole Genome Assembly of Papio anubis.</title>
        <authorList>
            <person name="Liu Y.L."/>
            <person name="Abraham K.A."/>
            <person name="Akbar H.A."/>
            <person name="Ali S.A."/>
            <person name="Anosike U.A."/>
            <person name="Aqrawi P.A."/>
            <person name="Arias F.A."/>
            <person name="Attaway T.A."/>
            <person name="Awwad R.A."/>
            <person name="Babu C.B."/>
            <person name="Bandaranaike D.B."/>
            <person name="Battles P.B."/>
            <person name="Bell A.B."/>
            <person name="Beltran B.B."/>
            <person name="Berhane-Mersha D.B."/>
            <person name="Bess C.B."/>
            <person name="Bickham C.B."/>
            <person name="Bolden T.B."/>
            <person name="Carter K.C."/>
            <person name="Chau D.C."/>
            <person name="Chavez A.C."/>
            <person name="Clerc-Blankenburg K.C."/>
            <person name="Coyle M.C."/>
            <person name="Dao M.D."/>
            <person name="Davila M.L.D."/>
            <person name="Davy-Carroll L.D."/>
            <person name="Denson S.D."/>
            <person name="Dinh H.D."/>
            <person name="Fernandez S.F."/>
            <person name="Fernando P.F."/>
            <person name="Forbes L.F."/>
            <person name="Francis C.F."/>
            <person name="Francisco L.F."/>
            <person name="Fu Q.F."/>
            <person name="Garcia-Iii R.G."/>
            <person name="Garrett T.G."/>
            <person name="Gross S.G."/>
            <person name="Gubbala S.G."/>
            <person name="Hirani K.H."/>
            <person name="Hogues M.H."/>
            <person name="Hollins B.H."/>
            <person name="Jackson L.J."/>
            <person name="Javaid M.J."/>
            <person name="Jhangiani S.J."/>
            <person name="Johnson A.J."/>
            <person name="Johnson B.J."/>
            <person name="Jones J.J."/>
            <person name="Joshi V.J."/>
            <person name="Kalu J.K."/>
            <person name="Khan N.K."/>
            <person name="Korchina V.K."/>
            <person name="Kovar C.K."/>
            <person name="Lago L.L."/>
            <person name="Lara F.L."/>
            <person name="Le T.-K.L."/>
            <person name="Lee S.L."/>
            <person name="Legall-Iii F.L."/>
            <person name="Lemon S.L."/>
            <person name="Liu J.L."/>
            <person name="Liu Y.-S.L."/>
            <person name="Liyanage D.L."/>
            <person name="Lopez J.L."/>
            <person name="Lorensuhewa L.L."/>
            <person name="Mata R.M."/>
            <person name="Mathew T.M."/>
            <person name="Mercado C.M."/>
            <person name="Mercado I.M."/>
            <person name="Morales K.M."/>
            <person name="Morgan M.M."/>
            <person name="Munidasa M.M."/>
            <person name="Ngo D.N."/>
            <person name="Nguyen L.N."/>
            <person name="Nguyen T.N."/>
            <person name="Nguyen N.N."/>
            <person name="Obregon M.O."/>
            <person name="Okwuonu G.O."/>
            <person name="Ongeri F.O."/>
            <person name="Onwere C.O."/>
            <person name="Osifeso I.O."/>
            <person name="Parra A.P."/>
            <person name="Patil S.P."/>
            <person name="Perez A.P."/>
            <person name="Perez Y.P."/>
            <person name="Pham C.P."/>
            <person name="Pu L.-L.P."/>
            <person name="Puazo M.P."/>
            <person name="Quiroz J.Q."/>
            <person name="Rouhana J.R."/>
            <person name="Ruiz M.R."/>
            <person name="Ruiz S.-J.R."/>
            <person name="Saada N.S."/>
            <person name="Santibanez J.S."/>
            <person name="Scheel M.S."/>
            <person name="Schneider B.S."/>
            <person name="Simmons D.S."/>
            <person name="Sisson I.S."/>
            <person name="Tang L.-Y.T."/>
            <person name="Thornton R.T."/>
            <person name="Tisius J.T."/>
            <person name="Toledanes G.T."/>
            <person name="Trejos Z.T."/>
            <person name="Usmani K.U."/>
            <person name="Varghese R.V."/>
            <person name="Vattathil S.V."/>
            <person name="Vee V.V."/>
            <person name="Walker D.W."/>
            <person name="Weissenberger G.W."/>
            <person name="White C.W."/>
            <person name="Williams A.W."/>
            <person name="Woodworth J.W."/>
            <person name="Wright R.W."/>
            <person name="Zhu Y.Z."/>
            <person name="Han Y.H."/>
            <person name="Newsham I.N."/>
            <person name="Nazareth L.N."/>
            <person name="Worley K.W."/>
            <person name="Muzny D.M."/>
            <person name="Rogers J.R."/>
            <person name="Gibbs R.G."/>
        </authorList>
    </citation>
    <scope>NUCLEOTIDE SEQUENCE [LARGE SCALE GENOMIC DNA]</scope>
</reference>
<reference evidence="2" key="3">
    <citation type="submission" date="2025-09" db="UniProtKB">
        <authorList>
            <consortium name="Ensembl"/>
        </authorList>
    </citation>
    <scope>IDENTIFICATION</scope>
</reference>
<organism evidence="2 3">
    <name type="scientific">Papio anubis</name>
    <name type="common">Olive baboon</name>
    <dbReference type="NCBI Taxonomy" id="9555"/>
    <lineage>
        <taxon>Eukaryota</taxon>
        <taxon>Metazoa</taxon>
        <taxon>Chordata</taxon>
        <taxon>Craniata</taxon>
        <taxon>Vertebrata</taxon>
        <taxon>Euteleostomi</taxon>
        <taxon>Mammalia</taxon>
        <taxon>Eutheria</taxon>
        <taxon>Euarchontoglires</taxon>
        <taxon>Primates</taxon>
        <taxon>Haplorrhini</taxon>
        <taxon>Catarrhini</taxon>
        <taxon>Cercopithecidae</taxon>
        <taxon>Cercopithecinae</taxon>
        <taxon>Papio</taxon>
    </lineage>
</organism>
<evidence type="ECO:0000313" key="2">
    <source>
        <dbReference type="Ensembl" id="ENSPANP00000022360.1"/>
    </source>
</evidence>
<dbReference type="PRINTS" id="PR02045">
    <property type="entry name" value="F138DOMAIN"/>
</dbReference>
<dbReference type="Ensembl" id="ENSPANT00000054665.2">
    <property type="protein sequence ID" value="ENSPANP00000022360.1"/>
    <property type="gene ID" value="ENSPANG00000032887.2"/>
</dbReference>
<keyword evidence="3" id="KW-1185">Reference proteome</keyword>
<evidence type="ECO:0000313" key="3">
    <source>
        <dbReference type="Proteomes" id="UP000028761"/>
    </source>
</evidence>